<dbReference type="Proteomes" id="UP000822688">
    <property type="component" value="Chromosome 3"/>
</dbReference>
<proteinExistence type="predicted"/>
<reference evidence="2" key="1">
    <citation type="submission" date="2020-06" db="EMBL/GenBank/DDBJ databases">
        <title>WGS assembly of Ceratodon purpureus strain R40.</title>
        <authorList>
            <person name="Carey S.B."/>
            <person name="Jenkins J."/>
            <person name="Shu S."/>
            <person name="Lovell J.T."/>
            <person name="Sreedasyam A."/>
            <person name="Maumus F."/>
            <person name="Tiley G.P."/>
            <person name="Fernandez-Pozo N."/>
            <person name="Barry K."/>
            <person name="Chen C."/>
            <person name="Wang M."/>
            <person name="Lipzen A."/>
            <person name="Daum C."/>
            <person name="Saski C.A."/>
            <person name="Payton A.C."/>
            <person name="Mcbreen J.C."/>
            <person name="Conrad R.E."/>
            <person name="Kollar L.M."/>
            <person name="Olsson S."/>
            <person name="Huttunen S."/>
            <person name="Landis J.B."/>
            <person name="Wickett N.J."/>
            <person name="Johnson M.G."/>
            <person name="Rensing S.A."/>
            <person name="Grimwood J."/>
            <person name="Schmutz J."/>
            <person name="Mcdaniel S.F."/>
        </authorList>
    </citation>
    <scope>NUCLEOTIDE SEQUENCE</scope>
    <source>
        <strain evidence="2">R40</strain>
    </source>
</reference>
<evidence type="ECO:0008006" key="4">
    <source>
        <dbReference type="Google" id="ProtNLM"/>
    </source>
</evidence>
<comment type="caution">
    <text evidence="2">The sequence shown here is derived from an EMBL/GenBank/DDBJ whole genome shotgun (WGS) entry which is preliminary data.</text>
</comment>
<accession>A0A8T0IEV9</accession>
<gene>
    <name evidence="2" type="ORF">KC19_3G046600</name>
</gene>
<organism evidence="2 3">
    <name type="scientific">Ceratodon purpureus</name>
    <name type="common">Fire moss</name>
    <name type="synonym">Dicranum purpureum</name>
    <dbReference type="NCBI Taxonomy" id="3225"/>
    <lineage>
        <taxon>Eukaryota</taxon>
        <taxon>Viridiplantae</taxon>
        <taxon>Streptophyta</taxon>
        <taxon>Embryophyta</taxon>
        <taxon>Bryophyta</taxon>
        <taxon>Bryophytina</taxon>
        <taxon>Bryopsida</taxon>
        <taxon>Dicranidae</taxon>
        <taxon>Pseudoditrichales</taxon>
        <taxon>Ditrichaceae</taxon>
        <taxon>Ceratodon</taxon>
    </lineage>
</organism>
<keyword evidence="3" id="KW-1185">Reference proteome</keyword>
<dbReference type="Gene3D" id="1.10.260.100">
    <property type="match status" value="1"/>
</dbReference>
<name>A0A8T0IEV9_CERPU</name>
<dbReference type="AlphaFoldDB" id="A0A8T0IEV9"/>
<sequence length="227" mass="25925">MDKDIEPPPLEDMTEIIEKLHLDTGQQSLENVQSKLKPEFPEENVNIVPPKSLRRTEDKTSLISITPTNPILINNDAPKVESPSPSKSLEPFKKGFLNTTSKQTKSKSKTIVKDEIPFIRPTKSKEQNDNIPDFMRVQDPDRVALQKEVHEMLVPTQELVKDVMETTDVKTCLEDPEIMEAVSEIAGNPDAMLKYKHNKKITEFYNHLGKLMKDKMDKQDKMANSKK</sequence>
<evidence type="ECO:0000313" key="2">
    <source>
        <dbReference type="EMBL" id="KAG0582260.1"/>
    </source>
</evidence>
<evidence type="ECO:0000256" key="1">
    <source>
        <dbReference type="SAM" id="MobiDB-lite"/>
    </source>
</evidence>
<protein>
    <recommendedName>
        <fullName evidence="4">STI1/HOP DP domain-containing protein</fullName>
    </recommendedName>
</protein>
<evidence type="ECO:0000313" key="3">
    <source>
        <dbReference type="Proteomes" id="UP000822688"/>
    </source>
</evidence>
<dbReference type="EMBL" id="CM026423">
    <property type="protein sequence ID" value="KAG0582259.1"/>
    <property type="molecule type" value="Genomic_DNA"/>
</dbReference>
<feature type="region of interest" description="Disordered" evidence="1">
    <location>
        <begin position="69"/>
        <end position="105"/>
    </location>
</feature>
<dbReference type="EMBL" id="CM026423">
    <property type="protein sequence ID" value="KAG0582260.1"/>
    <property type="molecule type" value="Genomic_DNA"/>
</dbReference>